<dbReference type="Proteomes" id="UP001362999">
    <property type="component" value="Unassembled WGS sequence"/>
</dbReference>
<sequence length="528" mass="54848">MSSLFCGAPVVVAYDAALVTPQVSLDWVLACGIRTAGTLLTGTLDLPSNAGGYTTVLSGVSVVASLPVDLVLGAVWATSLSSTSPGISVRLCDGWFSLAARPSRHSLHAVPASSSDSDIGTTSCSIPPPLDLPSAFASGYGTNSEGRAFACDPPRTFASGSNSEGRAFACDPPRTFASGSNSEGRAFACDPPRTFVSGSNSEGRAFACDPPRTFASGSNSEGRAFACDPPQTFASGSNSDYNTSDYNNIGYNSGYSYNMPTGHDVPMVASSSKSATTQRPSAPLDIELSDLFVSPSPLVNILSGHFHVVSKLMSDHGIPVLGLNLELLSGVLNVSSDRVLPALSAARSELVSRHGVSNPISGIFSEFSRLTKPAVISLAALHGLEVSSLLVGPARDIVMDHFARGDCGLSTTSGSIGCASVVNLAASSGDSVDANIHDHTETDFNDVKHYLKGLARGKQPVNGTRKTLTGGDKTKKKASMRTSRSALATGLQTEMKRIESVRSQTLSSELYPKRSFLLLSVPAVLGDT</sequence>
<name>A0AAV9Z1G0_9AGAR</name>
<proteinExistence type="predicted"/>
<evidence type="ECO:0000256" key="1">
    <source>
        <dbReference type="SAM" id="MobiDB-lite"/>
    </source>
</evidence>
<dbReference type="AlphaFoldDB" id="A0AAV9Z1G0"/>
<feature type="region of interest" description="Disordered" evidence="1">
    <location>
        <begin position="459"/>
        <end position="481"/>
    </location>
</feature>
<comment type="caution">
    <text evidence="2">The sequence shown here is derived from an EMBL/GenBank/DDBJ whole genome shotgun (WGS) entry which is preliminary data.</text>
</comment>
<evidence type="ECO:0000313" key="3">
    <source>
        <dbReference type="Proteomes" id="UP001362999"/>
    </source>
</evidence>
<reference evidence="2 3" key="1">
    <citation type="journal article" date="2024" name="J Genomics">
        <title>Draft genome sequencing and assembly of Favolaschia claudopus CIRM-BRFM 2984 isolated from oak limbs.</title>
        <authorList>
            <person name="Navarro D."/>
            <person name="Drula E."/>
            <person name="Chaduli D."/>
            <person name="Cazenave R."/>
            <person name="Ahrendt S."/>
            <person name="Wang J."/>
            <person name="Lipzen A."/>
            <person name="Daum C."/>
            <person name="Barry K."/>
            <person name="Grigoriev I.V."/>
            <person name="Favel A."/>
            <person name="Rosso M.N."/>
            <person name="Martin F."/>
        </authorList>
    </citation>
    <scope>NUCLEOTIDE SEQUENCE [LARGE SCALE GENOMIC DNA]</scope>
    <source>
        <strain evidence="2 3">CIRM-BRFM 2984</strain>
    </source>
</reference>
<gene>
    <name evidence="2" type="ORF">R3P38DRAFT_2815276</name>
</gene>
<accession>A0AAV9Z1G0</accession>
<evidence type="ECO:0000313" key="2">
    <source>
        <dbReference type="EMBL" id="KAK6967134.1"/>
    </source>
</evidence>
<organism evidence="2 3">
    <name type="scientific">Favolaschia claudopus</name>
    <dbReference type="NCBI Taxonomy" id="2862362"/>
    <lineage>
        <taxon>Eukaryota</taxon>
        <taxon>Fungi</taxon>
        <taxon>Dikarya</taxon>
        <taxon>Basidiomycota</taxon>
        <taxon>Agaricomycotina</taxon>
        <taxon>Agaricomycetes</taxon>
        <taxon>Agaricomycetidae</taxon>
        <taxon>Agaricales</taxon>
        <taxon>Marasmiineae</taxon>
        <taxon>Mycenaceae</taxon>
        <taxon>Favolaschia</taxon>
    </lineage>
</organism>
<dbReference type="EMBL" id="JAWWNJ010000242">
    <property type="protein sequence ID" value="KAK6967134.1"/>
    <property type="molecule type" value="Genomic_DNA"/>
</dbReference>
<keyword evidence="3" id="KW-1185">Reference proteome</keyword>
<protein>
    <submittedName>
        <fullName evidence="2">Uncharacterized protein</fullName>
    </submittedName>
</protein>